<protein>
    <recommendedName>
        <fullName evidence="2">PA14 domain-containing protein</fullName>
    </recommendedName>
</protein>
<dbReference type="PROSITE" id="PS51820">
    <property type="entry name" value="PA14"/>
    <property type="match status" value="1"/>
</dbReference>
<evidence type="ECO:0000256" key="1">
    <source>
        <dbReference type="SAM" id="SignalP"/>
    </source>
</evidence>
<dbReference type="Gene3D" id="2.120.10.30">
    <property type="entry name" value="TolB, C-terminal domain"/>
    <property type="match status" value="1"/>
</dbReference>
<feature type="signal peptide" evidence="1">
    <location>
        <begin position="1"/>
        <end position="20"/>
    </location>
</feature>
<gene>
    <name evidence="3" type="ORF">PDESU_01379</name>
</gene>
<proteinExistence type="predicted"/>
<dbReference type="PROSITE" id="PS00018">
    <property type="entry name" value="EF_HAND_1"/>
    <property type="match status" value="1"/>
</dbReference>
<name>A0A6C2TYZ4_PONDE</name>
<dbReference type="SUPFAM" id="SSF49785">
    <property type="entry name" value="Galactose-binding domain-like"/>
    <property type="match status" value="1"/>
</dbReference>
<accession>A0A6C2TYZ4</accession>
<organism evidence="3 4">
    <name type="scientific">Pontiella desulfatans</name>
    <dbReference type="NCBI Taxonomy" id="2750659"/>
    <lineage>
        <taxon>Bacteria</taxon>
        <taxon>Pseudomonadati</taxon>
        <taxon>Kiritimatiellota</taxon>
        <taxon>Kiritimatiellia</taxon>
        <taxon>Kiritimatiellales</taxon>
        <taxon>Pontiellaceae</taxon>
        <taxon>Pontiella</taxon>
    </lineage>
</organism>
<evidence type="ECO:0000259" key="2">
    <source>
        <dbReference type="PROSITE" id="PS51820"/>
    </source>
</evidence>
<dbReference type="Gene3D" id="2.60.120.260">
    <property type="entry name" value="Galactose-binding domain-like"/>
    <property type="match status" value="1"/>
</dbReference>
<dbReference type="InterPro" id="IPR011658">
    <property type="entry name" value="PA14_dom"/>
</dbReference>
<keyword evidence="1" id="KW-0732">Signal</keyword>
<sequence length="1641" mass="179320">MKRFGACIGAVGLVAMAAWALDADNDKLSDKEEVCRYLTNPAIADTDSDGMVDSDEVTAGTDPLDPASLLAFYSIKTVALPGGETAVELMFESKADRRYTIYHSPDLVNSNWVPVLADIAGTGEMLSVVRELSGAELSGSYLLATFSGNSGYLTREVWEGLPGNAVADLTSSSNYPFFPDRTETLSSFNAPSNDGDNYGQCISGYILPPVSGNYSFFITADENAELWLSPNADPAFKALSTSAYLEAGEPCYVEVLHKEGSGADHLSVEWETAGLSRRLIDSAYIRHVIPLPPSVANDTYSVNEDETLVVAPYGVLRNDSDPDNDTLEAILQTGTMHGSLALDREGGFAYVPDPDFNGTDSFTYTAFDGIYSSSNSATVTLTVHAVADSTLTAVNDFHARTVGSKCVVTAPGVLGNDIDPDGIGIQAELVSNVGHGTLSLNADGSFTYTPDAEFDGIDSFTYRARNGAMESAPATVTLDMGVLEVSDTSSTVVLRASDPGMEIVPDIGSALWYENRNGYENLGSWNKGTPIDVYEGPQWTGVYTPAGIYKAEALISCASGQGGTYRLVVDGVPLPELAISTTGGWDDYVTQPLVAIVTLSEGLHTFKVEPVTFNATYLCNFISCMLSELSQIGLTAEQATLPPSGIQLEDQYAPPNLGYWNSVDAMPLWDTSNAAINVYFPARLYDCYVEVASPSSTKPFRLILDGVPQPEHTLTATGSWHDDYEFQLLATNLWLDGTHTFEVDPTAASGVGFNLRQCVLVPAGEIPISGTLQDEIDQADFVSGTYALEGEATSEAWQNAMSRAYASSIDDTATLGEKMWTAFPLLSDWFMQDNPVYAGFGVNAGYDARGDLEAYIDPARDSTLEKGLVASVCAELGRVPDPAMDWPAGDPRWLRHWLELCKERRLRRLESLRAQTDKLVYSTRMHTEGIYLATETSSCNAGSELREIDLTQQPLVDSLLFDSNDGIVRDPEVSFDATKMLFAWRKERNGYSTIGSIAKEDGHFKIHEMNLADRSIRQLTFDENDPTHTGTYGADFEPCYLPNGNILFSSARIVQEVTCGWGDCSNLFIMDKDGNFARRVGFDQTQTAFQHLLEDGRVVFTRRDYNDRGQTYAHALFVMNPDGTQQTEYYGNNTFEPTSLQHTRPIPGTGMTLSIAGGYHTTQGGKLVRIDLREGRQDYTGLEFFNWDHTQKNRYGDKYGREGEQFSDPYPITKSAFLVSYSPFGGYLSSANGNVNEADEKSAYMRYKLYFMTWDGKRELLAAHPGLSCLQAVPIMERTLPPQRISTVNHAKTNASMYVENVYFGEAAGGIEPGSIDRIRVSEIYYKPITIGASRWGPPGDEIGSGKAYASVGQHSVLPTGVGTASFDAKGILGEAEVHADGSAMFTVPARTPIYLQLINTNGIAVQTMRSWATLQPNEFFACVGCHEENDTAPLNHGMTEAMLAPPQQLLPFAGRPMDESFSYARLVQPIWNTHCMPCHAPGGSAASFDLSDTLVNDRLDYGGTTSTLRQYYQSYLTLLDAEHDRGDGTIGTGMTNEWVNYFTRLRTVEITQPYEFGSAQSGIIAQIRSGHQGVALSQDEIEIVCAWIDLNVPFIGDYDEMTTWDAALQTKYDDKLQKRIDMEAIEQANIEAFIQAGQPQ</sequence>
<evidence type="ECO:0000313" key="3">
    <source>
        <dbReference type="EMBL" id="VGO12825.1"/>
    </source>
</evidence>
<dbReference type="SUPFAM" id="SSF82171">
    <property type="entry name" value="DPP6 N-terminal domain-like"/>
    <property type="match status" value="1"/>
</dbReference>
<keyword evidence="4" id="KW-1185">Reference proteome</keyword>
<dbReference type="InterPro" id="IPR008979">
    <property type="entry name" value="Galactose-bd-like_sf"/>
</dbReference>
<feature type="domain" description="PA14" evidence="2">
    <location>
        <begin position="148"/>
        <end position="284"/>
    </location>
</feature>
<dbReference type="InterPro" id="IPR037524">
    <property type="entry name" value="PA14/GLEYA"/>
</dbReference>
<feature type="chain" id="PRO_5025515842" description="PA14 domain-containing protein" evidence="1">
    <location>
        <begin position="21"/>
        <end position="1641"/>
    </location>
</feature>
<evidence type="ECO:0000313" key="4">
    <source>
        <dbReference type="Proteomes" id="UP000366872"/>
    </source>
</evidence>
<dbReference type="SMART" id="SM00758">
    <property type="entry name" value="PA14"/>
    <property type="match status" value="1"/>
</dbReference>
<dbReference type="InterPro" id="IPR011042">
    <property type="entry name" value="6-blade_b-propeller_TolB-like"/>
</dbReference>
<dbReference type="InterPro" id="IPR040698">
    <property type="entry name" value="HZS_alpha_mid"/>
</dbReference>
<dbReference type="Pfam" id="PF17963">
    <property type="entry name" value="Big_9"/>
    <property type="match status" value="2"/>
</dbReference>
<dbReference type="Proteomes" id="UP000366872">
    <property type="component" value="Unassembled WGS sequence"/>
</dbReference>
<dbReference type="InterPro" id="IPR018247">
    <property type="entry name" value="EF_Hand_1_Ca_BS"/>
</dbReference>
<dbReference type="NCBIfam" id="NF012211">
    <property type="entry name" value="tand_rpt_95"/>
    <property type="match status" value="2"/>
</dbReference>
<dbReference type="Pfam" id="PF18582">
    <property type="entry name" value="HZS_alpha"/>
    <property type="match status" value="1"/>
</dbReference>
<dbReference type="Pfam" id="PF07691">
    <property type="entry name" value="PA14"/>
    <property type="match status" value="1"/>
</dbReference>
<dbReference type="EMBL" id="CAAHFG010000001">
    <property type="protein sequence ID" value="VGO12825.1"/>
    <property type="molecule type" value="Genomic_DNA"/>
</dbReference>
<dbReference type="SUPFAM" id="SSF56988">
    <property type="entry name" value="Anthrax protective antigen"/>
    <property type="match status" value="1"/>
</dbReference>
<dbReference type="Gene3D" id="2.60.40.3440">
    <property type="match status" value="2"/>
</dbReference>
<reference evidence="3 4" key="1">
    <citation type="submission" date="2019-04" db="EMBL/GenBank/DDBJ databases">
        <authorList>
            <person name="Van Vliet M D."/>
        </authorList>
    </citation>
    <scope>NUCLEOTIDE SEQUENCE [LARGE SCALE GENOMIC DNA]</scope>
    <source>
        <strain evidence="3 4">F1</strain>
    </source>
</reference>
<dbReference type="RefSeq" id="WP_136078455.1">
    <property type="nucleotide sequence ID" value="NZ_CAAHFG010000001.1"/>
</dbReference>